<keyword evidence="3" id="KW-1185">Reference proteome</keyword>
<feature type="compositionally biased region" description="Basic and acidic residues" evidence="1">
    <location>
        <begin position="1"/>
        <end position="22"/>
    </location>
</feature>
<dbReference type="AlphaFoldDB" id="A0AAV1XYZ4"/>
<evidence type="ECO:0000313" key="2">
    <source>
        <dbReference type="EMBL" id="CAL0326945.1"/>
    </source>
</evidence>
<dbReference type="Pfam" id="PF10714">
    <property type="entry name" value="LEA_6"/>
    <property type="match status" value="1"/>
</dbReference>
<dbReference type="Proteomes" id="UP001497480">
    <property type="component" value="Unassembled WGS sequence"/>
</dbReference>
<accession>A0AAV1XYZ4</accession>
<dbReference type="EMBL" id="CAXHTB010000020">
    <property type="protein sequence ID" value="CAL0326945.1"/>
    <property type="molecule type" value="Genomic_DNA"/>
</dbReference>
<sequence length="86" mass="9329">MANNEKKMEVKCGSSSEEKGKLEGLPLESSPYVKYNDDLEEYKYNAYGTQGHLQPKPNQGGGSTEAPTLSGAQATNTQPQPQLQPN</sequence>
<reference evidence="2 3" key="1">
    <citation type="submission" date="2024-03" db="EMBL/GenBank/DDBJ databases">
        <authorList>
            <person name="Martinez-Hernandez J."/>
        </authorList>
    </citation>
    <scope>NUCLEOTIDE SEQUENCE [LARGE SCALE GENOMIC DNA]</scope>
</reference>
<dbReference type="InterPro" id="IPR018930">
    <property type="entry name" value="LEA-18"/>
</dbReference>
<feature type="region of interest" description="Disordered" evidence="1">
    <location>
        <begin position="1"/>
        <end position="32"/>
    </location>
</feature>
<proteinExistence type="predicted"/>
<feature type="region of interest" description="Disordered" evidence="1">
    <location>
        <begin position="46"/>
        <end position="86"/>
    </location>
</feature>
<organism evidence="2 3">
    <name type="scientific">Lupinus luteus</name>
    <name type="common">European yellow lupine</name>
    <dbReference type="NCBI Taxonomy" id="3873"/>
    <lineage>
        <taxon>Eukaryota</taxon>
        <taxon>Viridiplantae</taxon>
        <taxon>Streptophyta</taxon>
        <taxon>Embryophyta</taxon>
        <taxon>Tracheophyta</taxon>
        <taxon>Spermatophyta</taxon>
        <taxon>Magnoliopsida</taxon>
        <taxon>eudicotyledons</taxon>
        <taxon>Gunneridae</taxon>
        <taxon>Pentapetalae</taxon>
        <taxon>rosids</taxon>
        <taxon>fabids</taxon>
        <taxon>Fabales</taxon>
        <taxon>Fabaceae</taxon>
        <taxon>Papilionoideae</taxon>
        <taxon>50 kb inversion clade</taxon>
        <taxon>genistoids sensu lato</taxon>
        <taxon>core genistoids</taxon>
        <taxon>Genisteae</taxon>
        <taxon>Lupinus</taxon>
    </lineage>
</organism>
<name>A0AAV1XYZ4_LUPLU</name>
<evidence type="ECO:0000313" key="3">
    <source>
        <dbReference type="Proteomes" id="UP001497480"/>
    </source>
</evidence>
<evidence type="ECO:0008006" key="4">
    <source>
        <dbReference type="Google" id="ProtNLM"/>
    </source>
</evidence>
<feature type="compositionally biased region" description="Low complexity" evidence="1">
    <location>
        <begin position="72"/>
        <end position="86"/>
    </location>
</feature>
<comment type="caution">
    <text evidence="2">The sequence shown here is derived from an EMBL/GenBank/DDBJ whole genome shotgun (WGS) entry which is preliminary data.</text>
</comment>
<protein>
    <recommendedName>
        <fullName evidence="4">Late embryogenesis abundant protein, LEA-18</fullName>
    </recommendedName>
</protein>
<gene>
    <name evidence="2" type="ORF">LLUT_LOCUS28005</name>
</gene>
<evidence type="ECO:0000256" key="1">
    <source>
        <dbReference type="SAM" id="MobiDB-lite"/>
    </source>
</evidence>